<proteinExistence type="predicted"/>
<keyword evidence="2" id="KW-1185">Reference proteome</keyword>
<name>A0ACC2EAB5_DIPCM</name>
<evidence type="ECO:0000313" key="1">
    <source>
        <dbReference type="EMBL" id="KAJ7563285.1"/>
    </source>
</evidence>
<accession>A0ACC2EAB5</accession>
<gene>
    <name evidence="1" type="ORF">O6H91_03G104500</name>
</gene>
<organism evidence="1 2">
    <name type="scientific">Diphasiastrum complanatum</name>
    <name type="common">Issler's clubmoss</name>
    <name type="synonym">Lycopodium complanatum</name>
    <dbReference type="NCBI Taxonomy" id="34168"/>
    <lineage>
        <taxon>Eukaryota</taxon>
        <taxon>Viridiplantae</taxon>
        <taxon>Streptophyta</taxon>
        <taxon>Embryophyta</taxon>
        <taxon>Tracheophyta</taxon>
        <taxon>Lycopodiopsida</taxon>
        <taxon>Lycopodiales</taxon>
        <taxon>Lycopodiaceae</taxon>
        <taxon>Lycopodioideae</taxon>
        <taxon>Diphasiastrum</taxon>
    </lineage>
</organism>
<dbReference type="Proteomes" id="UP001162992">
    <property type="component" value="Chromosome 3"/>
</dbReference>
<dbReference type="EMBL" id="CM055094">
    <property type="protein sequence ID" value="KAJ7563285.1"/>
    <property type="molecule type" value="Genomic_DNA"/>
</dbReference>
<protein>
    <submittedName>
        <fullName evidence="1">Uncharacterized protein</fullName>
    </submittedName>
</protein>
<comment type="caution">
    <text evidence="1">The sequence shown here is derived from an EMBL/GenBank/DDBJ whole genome shotgun (WGS) entry which is preliminary data.</text>
</comment>
<reference evidence="2" key="1">
    <citation type="journal article" date="2024" name="Proc. Natl. Acad. Sci. U.S.A.">
        <title>Extraordinary preservation of gene collinearity over three hundred million years revealed in homosporous lycophytes.</title>
        <authorList>
            <person name="Li C."/>
            <person name="Wickell D."/>
            <person name="Kuo L.Y."/>
            <person name="Chen X."/>
            <person name="Nie B."/>
            <person name="Liao X."/>
            <person name="Peng D."/>
            <person name="Ji J."/>
            <person name="Jenkins J."/>
            <person name="Williams M."/>
            <person name="Shu S."/>
            <person name="Plott C."/>
            <person name="Barry K."/>
            <person name="Rajasekar S."/>
            <person name="Grimwood J."/>
            <person name="Han X."/>
            <person name="Sun S."/>
            <person name="Hou Z."/>
            <person name="He W."/>
            <person name="Dai G."/>
            <person name="Sun C."/>
            <person name="Schmutz J."/>
            <person name="Leebens-Mack J.H."/>
            <person name="Li F.W."/>
            <person name="Wang L."/>
        </authorList>
    </citation>
    <scope>NUCLEOTIDE SEQUENCE [LARGE SCALE GENOMIC DNA]</scope>
    <source>
        <strain evidence="2">cv. PW_Plant_1</strain>
    </source>
</reference>
<sequence length="121" mass="13542">MEVSSSQHEQQLLQQLESSYKVARQQTDELIQSYRSPARFHKQEQAADRHCISYEAHNKQPPTISGSPAGTPKKATGRNQSRRQQNSIKAAAQEFMEEEVSATNADGLLLAVGKFLSTREL</sequence>
<evidence type="ECO:0000313" key="2">
    <source>
        <dbReference type="Proteomes" id="UP001162992"/>
    </source>
</evidence>